<dbReference type="Pfam" id="PF14222">
    <property type="entry name" value="MOR2-PAG1_N"/>
    <property type="match status" value="1"/>
</dbReference>
<feature type="domain" description="Cell morphogenesis central region" evidence="3">
    <location>
        <begin position="1328"/>
        <end position="1524"/>
    </location>
</feature>
<evidence type="ECO:0000313" key="4">
    <source>
        <dbReference type="EMBL" id="KMY98706.1"/>
    </source>
</evidence>
<reference evidence="4" key="3">
    <citation type="submission" date="2015-04" db="EMBL/GenBank/DDBJ databases">
        <authorList>
            <consortium name="FlyBase"/>
        </authorList>
    </citation>
    <scope>NUCLEOTIDE SEQUENCE</scope>
    <source>
        <strain evidence="4">W501</strain>
    </source>
</reference>
<dbReference type="InterPro" id="IPR029473">
    <property type="entry name" value="MOR2-PAG1_mid"/>
</dbReference>
<feature type="compositionally biased region" description="Polar residues" evidence="1">
    <location>
        <begin position="130"/>
        <end position="164"/>
    </location>
</feature>
<dbReference type="GO" id="GO:0031175">
    <property type="term" value="P:neuron projection development"/>
    <property type="evidence" value="ECO:0007669"/>
    <property type="project" value="TreeGrafter"/>
</dbReference>
<feature type="region of interest" description="Disordered" evidence="1">
    <location>
        <begin position="15"/>
        <end position="58"/>
    </location>
</feature>
<dbReference type="Pfam" id="PF14228">
    <property type="entry name" value="MOR2-PAG1_mid"/>
    <property type="match status" value="3"/>
</dbReference>
<dbReference type="GO" id="GO:0030427">
    <property type="term" value="C:site of polarized growth"/>
    <property type="evidence" value="ECO:0007669"/>
    <property type="project" value="TreeGrafter"/>
</dbReference>
<feature type="domain" description="Cell morphogenesis protein N-terminal" evidence="2">
    <location>
        <begin position="390"/>
        <end position="923"/>
    </location>
</feature>
<accession>A0A0J9RS93</accession>
<name>A0A0J9RS93_DROSI</name>
<feature type="compositionally biased region" description="Low complexity" evidence="1">
    <location>
        <begin position="32"/>
        <end position="58"/>
    </location>
</feature>
<dbReference type="SUPFAM" id="SSF48371">
    <property type="entry name" value="ARM repeat"/>
    <property type="match status" value="2"/>
</dbReference>
<dbReference type="Bgee" id="FBgn0184628">
    <property type="expression patterns" value="Expressed in adult organism and 3 other cell types or tissues"/>
</dbReference>
<feature type="domain" description="Cell morphogenesis central region" evidence="3">
    <location>
        <begin position="1569"/>
        <end position="1743"/>
    </location>
</feature>
<evidence type="ECO:0000256" key="1">
    <source>
        <dbReference type="SAM" id="MobiDB-lite"/>
    </source>
</evidence>
<organism evidence="4">
    <name type="scientific">Drosophila simulans</name>
    <name type="common">Fruit fly</name>
    <dbReference type="NCBI Taxonomy" id="7240"/>
    <lineage>
        <taxon>Eukaryota</taxon>
        <taxon>Metazoa</taxon>
        <taxon>Ecdysozoa</taxon>
        <taxon>Arthropoda</taxon>
        <taxon>Hexapoda</taxon>
        <taxon>Insecta</taxon>
        <taxon>Pterygota</taxon>
        <taxon>Neoptera</taxon>
        <taxon>Endopterygota</taxon>
        <taxon>Diptera</taxon>
        <taxon>Brachycera</taxon>
        <taxon>Muscomorpha</taxon>
        <taxon>Ephydroidea</taxon>
        <taxon>Drosophilidae</taxon>
        <taxon>Drosophila</taxon>
        <taxon>Sophophora</taxon>
    </lineage>
</organism>
<evidence type="ECO:0000259" key="3">
    <source>
        <dbReference type="Pfam" id="PF14228"/>
    </source>
</evidence>
<dbReference type="PANTHER" id="PTHR12295:SF30">
    <property type="entry name" value="PROTEIN FURRY"/>
    <property type="match status" value="1"/>
</dbReference>
<feature type="region of interest" description="Disordered" evidence="1">
    <location>
        <begin position="1309"/>
        <end position="1332"/>
    </location>
</feature>
<feature type="region of interest" description="Disordered" evidence="1">
    <location>
        <begin position="111"/>
        <end position="172"/>
    </location>
</feature>
<dbReference type="OrthoDB" id="6287725at2759"/>
<proteinExistence type="predicted"/>
<evidence type="ECO:0000259" key="2">
    <source>
        <dbReference type="Pfam" id="PF14222"/>
    </source>
</evidence>
<dbReference type="GO" id="GO:0000902">
    <property type="term" value="P:cell morphogenesis"/>
    <property type="evidence" value="ECO:0007669"/>
    <property type="project" value="InterPro"/>
</dbReference>
<gene>
    <name evidence="4" type="primary">Dsim\GD12903</name>
    <name evidence="4" type="ORF">Dsimw501_GD12903</name>
</gene>
<dbReference type="PANTHER" id="PTHR12295">
    <property type="entry name" value="FURRY-RELATED"/>
    <property type="match status" value="1"/>
</dbReference>
<protein>
    <submittedName>
        <fullName evidence="4">Uncharacterized protein, isoform L</fullName>
    </submittedName>
</protein>
<dbReference type="InterPro" id="IPR025614">
    <property type="entry name" value="Cell_morpho_N"/>
</dbReference>
<dbReference type="EMBL" id="CM002912">
    <property type="protein sequence ID" value="KMY98706.1"/>
    <property type="molecule type" value="Genomic_DNA"/>
</dbReference>
<dbReference type="InterPro" id="IPR039867">
    <property type="entry name" value="Furry/Tao3/Mor2"/>
</dbReference>
<dbReference type="InterPro" id="IPR016024">
    <property type="entry name" value="ARM-type_fold"/>
</dbReference>
<sequence length="2062" mass="227858">MDQLELQDDLFALEAGVAGTNQNPNEQHLSDPAASPSTASPANNSNNNAAAGAATTSTATVTTAVGGAGAGGAGAGVGVGVGVVTPTKSPQRNAFQEDAYQANLAGGDSVDNIESAQLDGGNPSGGSPGQRHSINSAEYTSTPKTTRSAPNGSNTASGTTSPINYQLPGDDYPYGIEYESQQLLYQQQQQQQQQQSQQQQQQQLPLGDVEQSSAVTYQSLPASRQSYASPPALIIPQRQSLLPWGAHSRSSIINVLPSYTQAEMHALAARVASVETSAPRPGEIVMRNLFSDFTAQAEKKIELVMLESADKNLSKLLQRGEDQQFDQLLSALGSVAEHCLPSLLHTLLAWHRRQLSDMEIKNDLKKPAPSGSSSQAATNKPTVDLDFQLQRREAAVEFIFCLALIEILKQLPYHPGHEDLVRSIENLAFKHFKYKDGLQNNPNALNIHMIADLYAEVIGVLAQSRFASVRKRFMSELKELRGKEVSPTTTQSIISLLMGMKFFRVKMVPIEEFEASFQFMHECGQYFLEVKDKDIKHALAGLFVEILVPVAAAVKNEVNVPCVKNFVELLYVQTLDASTKSKHRLALFPLVTCLLCVSQKTFFLTNWHYFLAMCLSNLKNRDAKMSRVALESLFRLLWVYMIRIKCESNSATHSRLQSIVNSLFPKGSKGVVPRDTPLNIFVKIIQFIAQERLDFAMREIVYDLLCVGRSIKLILNPERMSIGLRAFLVVADSLQQKAGEPPMPRTVPVLPSGNTLRVKKTFNKMYVLLTDDTAKSIGMSTYFPHVRRVFVDILRALDVHYGRPLMMTNTQNQNKEPDEMLSGERKPRIDLFRTCVAAVPRLIPDTMTPHELVDMLSRLSVHMDEELRILTHQSLTTLVIDFPDWRQDVVHGYTQFLVRDVTDTYPQLLENCTRILFTFLNIWRCATNVNGNNTTSAPSGATNVVNTSQAKMTTATTTTTVVQTTVVQVTSAPAKDTASSQLSKQQHLNTASSAASSITTSSGMSSITQHTVLNMASDVGKKNEIPLATTLHFVEGFALVLLCNYRTYLRKLAALILKEVKNLMRALGIPETEPPLIDVMDRCVPGIIEKALPQLPQTEKTAILNANCIDLQWIAERSSGVWLAGLTDDNSKSSTSTLNLSQSSSTPNASATAACSPQPPFDPWATCLFGLLERQNVLQQCPSAVAQAWPICFTRLNALYSVIDPTPVSDNRASLLRSSAPTKKVPTESQKDSYLRLWRNQVACAMRLVPQIPSVAVRCASPDLSLSLQDQSDSRSLSDSLDNIPSNVFGPEGIVTRFTLPLSYGRKEARQKRLGSSPDSLNADRSDKSAMGSASPQALYKLVVPLLRCEVVDVRDAAVNALGLINHDALKDLMEELVVYIREAVDCKQENMRRRRRRDALRLQVVRVLEKIAENGTFGVSTCVLERDTMSLHPTFVLYISGAMGYLTSETDKDNLSIREVKAHFCNFIRKMIKNFPLEACATLLSRVLKRNLFNLFAAWCGSFSKPLGYTMQSDHTLEEEKLQFSALQAMSALLCCGQIFNPSYLQDDSIIYKWLDMLLTSKNEKIYQLARDTVVLLLESNPDIGQLLEWVIDRCYTSTPREADACFLALASIFSAKEYPCDHYTSVITVTLLMTGCPRVEVHATALQLLQILDKRFFGSVVGTLHSDSDKEDDKVGTLDVLLSSAYCRSQRFLSKQLAQLRPELTMSIFSEITHRFQSAREDVRALLLQCLLPWLQNMELVATSVPPATPLSYIMYFPDSGTRGRREGTGSTEATEMILNNLFYITAKFSDAHPRDIEELWGTLCQFWPNNLKVILRYLVIMSGMAPTELLPYAKRVALYLVRSCPDRLLDELMAELQTVETLNCLIERTETPPFYRLTSMRKASSHSADGQAAGGINDSRIQDLAVEKGTIHTKRHSGEDPIKIGTCKSDSGIRAYTQAAAAAAAAAVTPGSSGNRPPRGADKIRAASGPSILPRPEDILINDPELRQEENVELRGTSDAAPNGHPHPLPMPEYGGYFAPLTEFLPDVSLPISGFHSTPVKPIQLIVKKFGLQFSNEFI</sequence>
<reference evidence="4" key="1">
    <citation type="journal article" date="2013" name="Genome Res.">
        <title>A second-generation assembly of the Drosophila simulans genome provides new insights into patterns of lineage-specific divergence.</title>
        <authorList>
            <person name="Hu T.T."/>
            <person name="Eisen M.B."/>
            <person name="Thornton K.R."/>
            <person name="Andolfatto P."/>
        </authorList>
    </citation>
    <scope>NUCLEOTIDE SEQUENCE [LARGE SCALE GENOMIC DNA]</scope>
    <source>
        <strain evidence="4">W501</strain>
    </source>
</reference>
<dbReference type="GO" id="GO:0005938">
    <property type="term" value="C:cell cortex"/>
    <property type="evidence" value="ECO:0007669"/>
    <property type="project" value="TreeGrafter"/>
</dbReference>
<reference evidence="4" key="2">
    <citation type="submission" date="2014-06" db="EMBL/GenBank/DDBJ databases">
        <authorList>
            <person name="Hu T."/>
            <person name="Eisen M.B."/>
            <person name="Thornton K.R."/>
            <person name="Andolfatto P."/>
        </authorList>
    </citation>
    <scope>NUCLEOTIDE SEQUENCE</scope>
    <source>
        <strain evidence="4">W501</strain>
    </source>
</reference>
<dbReference type="Proteomes" id="UP000035880">
    <property type="component" value="Chromosome 3L"/>
</dbReference>
<feature type="domain" description="Cell morphogenesis central region" evidence="3">
    <location>
        <begin position="1777"/>
        <end position="1860"/>
    </location>
</feature>
<feature type="region of interest" description="Disordered" evidence="1">
    <location>
        <begin position="1134"/>
        <end position="1155"/>
    </location>
</feature>